<reference evidence="1 2" key="1">
    <citation type="submission" date="2014-06" db="EMBL/GenBank/DDBJ databases">
        <title>Evolutionary Origins and Diversification of the Mycorrhizal Mutualists.</title>
        <authorList>
            <consortium name="DOE Joint Genome Institute"/>
            <consortium name="Mycorrhizal Genomics Consortium"/>
            <person name="Kohler A."/>
            <person name="Kuo A."/>
            <person name="Nagy L.G."/>
            <person name="Floudas D."/>
            <person name="Copeland A."/>
            <person name="Barry K.W."/>
            <person name="Cichocki N."/>
            <person name="Veneault-Fourrey C."/>
            <person name="LaButti K."/>
            <person name="Lindquist E.A."/>
            <person name="Lipzen A."/>
            <person name="Lundell T."/>
            <person name="Morin E."/>
            <person name="Murat C."/>
            <person name="Riley R."/>
            <person name="Ohm R."/>
            <person name="Sun H."/>
            <person name="Tunlid A."/>
            <person name="Henrissat B."/>
            <person name="Grigoriev I.V."/>
            <person name="Hibbett D.S."/>
            <person name="Martin F."/>
        </authorList>
    </citation>
    <scope>NUCLEOTIDE SEQUENCE [LARGE SCALE GENOMIC DNA]</scope>
    <source>
        <strain evidence="1 2">SS14</strain>
    </source>
</reference>
<dbReference type="AlphaFoldDB" id="A0A0C9UTC5"/>
<evidence type="ECO:0000313" key="1">
    <source>
        <dbReference type="EMBL" id="KIJ38139.1"/>
    </source>
</evidence>
<sequence>MVELAGTNALVSVEAIAYLLILRILSVPFVGRQACSTKPIGVAGPESNGVKELHDKPVEVQGGGASTVVKAGHLLLDSFFEFDDMVVFGHFHCCELAHDEFFIDVEFICTFLIKEEDGCFCGIETEGPIGNTLDLFGGLS</sequence>
<dbReference type="Proteomes" id="UP000054279">
    <property type="component" value="Unassembled WGS sequence"/>
</dbReference>
<keyword evidence="2" id="KW-1185">Reference proteome</keyword>
<dbReference type="HOGENOM" id="CLU_1836439_0_0_1"/>
<proteinExistence type="predicted"/>
<gene>
    <name evidence="1" type="ORF">M422DRAFT_259291</name>
</gene>
<organism evidence="1 2">
    <name type="scientific">Sphaerobolus stellatus (strain SS14)</name>
    <dbReference type="NCBI Taxonomy" id="990650"/>
    <lineage>
        <taxon>Eukaryota</taxon>
        <taxon>Fungi</taxon>
        <taxon>Dikarya</taxon>
        <taxon>Basidiomycota</taxon>
        <taxon>Agaricomycotina</taxon>
        <taxon>Agaricomycetes</taxon>
        <taxon>Phallomycetidae</taxon>
        <taxon>Geastrales</taxon>
        <taxon>Sphaerobolaceae</taxon>
        <taxon>Sphaerobolus</taxon>
    </lineage>
</organism>
<evidence type="ECO:0000313" key="2">
    <source>
        <dbReference type="Proteomes" id="UP000054279"/>
    </source>
</evidence>
<dbReference type="EMBL" id="KN837163">
    <property type="protein sequence ID" value="KIJ38139.1"/>
    <property type="molecule type" value="Genomic_DNA"/>
</dbReference>
<protein>
    <submittedName>
        <fullName evidence="1">Uncharacterized protein</fullName>
    </submittedName>
</protein>
<accession>A0A0C9UTC5</accession>
<name>A0A0C9UTC5_SPHS4</name>